<evidence type="ECO:0000313" key="4">
    <source>
        <dbReference type="Proteomes" id="UP000319817"/>
    </source>
</evidence>
<organism evidence="3 4">
    <name type="scientific">Stieleria marina</name>
    <dbReference type="NCBI Taxonomy" id="1930275"/>
    <lineage>
        <taxon>Bacteria</taxon>
        <taxon>Pseudomonadati</taxon>
        <taxon>Planctomycetota</taxon>
        <taxon>Planctomycetia</taxon>
        <taxon>Pirellulales</taxon>
        <taxon>Pirellulaceae</taxon>
        <taxon>Stieleria</taxon>
    </lineage>
</organism>
<dbReference type="CDD" id="cd03468">
    <property type="entry name" value="PolY_like"/>
    <property type="match status" value="1"/>
</dbReference>
<evidence type="ECO:0000256" key="1">
    <source>
        <dbReference type="ARBA" id="ARBA00022763"/>
    </source>
</evidence>
<gene>
    <name evidence="3" type="ORF">K239x_32620</name>
</gene>
<keyword evidence="4" id="KW-1185">Reference proteome</keyword>
<dbReference type="InterPro" id="IPR050356">
    <property type="entry name" value="SulA_CellDiv_inhibitor"/>
</dbReference>
<dbReference type="PANTHER" id="PTHR35369:SF2">
    <property type="entry name" value="BLR3025 PROTEIN"/>
    <property type="match status" value="1"/>
</dbReference>
<dbReference type="PANTHER" id="PTHR35369">
    <property type="entry name" value="BLR3025 PROTEIN-RELATED"/>
    <property type="match status" value="1"/>
</dbReference>
<dbReference type="Proteomes" id="UP000319817">
    <property type="component" value="Chromosome"/>
</dbReference>
<dbReference type="OrthoDB" id="9788640at2"/>
<dbReference type="EMBL" id="CP036526">
    <property type="protein sequence ID" value="QDT11268.1"/>
    <property type="molecule type" value="Genomic_DNA"/>
</dbReference>
<proteinExistence type="predicted"/>
<name>A0A517NVZ0_9BACT</name>
<evidence type="ECO:0000313" key="3">
    <source>
        <dbReference type="EMBL" id="QDT11268.1"/>
    </source>
</evidence>
<sequence length="555" mass="60659">MPIAQANELANELARGEMARGEMARGEMARGEMARGEMARSRSGSATQLQVYEHDPHLDDESLQRVANLIQANLCPMVAVEELGKHAWAGRPLHQADSLICEVSGVTHLFDGEAGLLDAAEKLFASVSLVARMSIAPTVGAAWAMAHYARPIQTIVPVDDVVAAVSRLSIKALRILPQTVATLDRLGVQSMAQLLSLPRSGLATRLGQPLVQRIEQLLGEVDEPCNAHRAVAEHTQSLELEYPTTDQRILADRIERLTEKIKDGLAASHRGALRMACYLTLSDHPPLILEIGMFAPTADREQLIGLLVGRLESCRLKSDVKQITLSVTLSDRLQSAQPSLFQSDSLFRLGNGVGSPSAAGGSSLPRLINSLSGRLGRDAVQQVLPTENPLPEKAFRLAPLTGQAKRKRKSTGKSTSKNTSPSKQASRHFRGHSVSLIHPMRSDALRRPLTLLDSPMPLTAVGVSSVSSLPAGFHLGGRLHRVVRFWGPERIETGWWNGPSIRRDYYRVEMDSGGWWWIYRRLGKTIATADARRSAAPHPSCVRTVVAWMLHGRFS</sequence>
<dbReference type="SUPFAM" id="SSF56672">
    <property type="entry name" value="DNA/RNA polymerases"/>
    <property type="match status" value="1"/>
</dbReference>
<reference evidence="3 4" key="1">
    <citation type="submission" date="2019-02" db="EMBL/GenBank/DDBJ databases">
        <title>Deep-cultivation of Planctomycetes and their phenomic and genomic characterization uncovers novel biology.</title>
        <authorList>
            <person name="Wiegand S."/>
            <person name="Jogler M."/>
            <person name="Boedeker C."/>
            <person name="Pinto D."/>
            <person name="Vollmers J."/>
            <person name="Rivas-Marin E."/>
            <person name="Kohn T."/>
            <person name="Peeters S.H."/>
            <person name="Heuer A."/>
            <person name="Rast P."/>
            <person name="Oberbeckmann S."/>
            <person name="Bunk B."/>
            <person name="Jeske O."/>
            <person name="Meyerdierks A."/>
            <person name="Storesund J.E."/>
            <person name="Kallscheuer N."/>
            <person name="Luecker S."/>
            <person name="Lage O.M."/>
            <person name="Pohl T."/>
            <person name="Merkel B.J."/>
            <person name="Hornburger P."/>
            <person name="Mueller R.-W."/>
            <person name="Bruemmer F."/>
            <person name="Labrenz M."/>
            <person name="Spormann A.M."/>
            <person name="Op den Camp H."/>
            <person name="Overmann J."/>
            <person name="Amann R."/>
            <person name="Jetten M.S.M."/>
            <person name="Mascher T."/>
            <person name="Medema M.H."/>
            <person name="Devos D.P."/>
            <person name="Kaster A.-K."/>
            <person name="Ovreas L."/>
            <person name="Rohde M."/>
            <person name="Galperin M.Y."/>
            <person name="Jogler C."/>
        </authorList>
    </citation>
    <scope>NUCLEOTIDE SEQUENCE [LARGE SCALE GENOMIC DNA]</scope>
    <source>
        <strain evidence="3 4">K23_9</strain>
    </source>
</reference>
<feature type="compositionally biased region" description="Low complexity" evidence="2">
    <location>
        <begin position="412"/>
        <end position="423"/>
    </location>
</feature>
<keyword evidence="1" id="KW-0227">DNA damage</keyword>
<accession>A0A517NVZ0</accession>
<evidence type="ECO:0000256" key="2">
    <source>
        <dbReference type="SAM" id="MobiDB-lite"/>
    </source>
</evidence>
<dbReference type="GO" id="GO:0006281">
    <property type="term" value="P:DNA repair"/>
    <property type="evidence" value="ECO:0007669"/>
    <property type="project" value="TreeGrafter"/>
</dbReference>
<protein>
    <submittedName>
        <fullName evidence="3">DNA polymerase IV</fullName>
    </submittedName>
</protein>
<feature type="region of interest" description="Disordered" evidence="2">
    <location>
        <begin position="385"/>
        <end position="431"/>
    </location>
</feature>
<dbReference type="AlphaFoldDB" id="A0A517NVZ0"/>
<dbReference type="InterPro" id="IPR043502">
    <property type="entry name" value="DNA/RNA_pol_sf"/>
</dbReference>